<comment type="caution">
    <text evidence="4">The sequence shown here is derived from an EMBL/GenBank/DDBJ whole genome shotgun (WGS) entry which is preliminary data.</text>
</comment>
<dbReference type="PROSITE" id="PS51375">
    <property type="entry name" value="PPR"/>
    <property type="match status" value="1"/>
</dbReference>
<reference evidence="4 5" key="1">
    <citation type="submission" date="2024-08" db="EMBL/GenBank/DDBJ databases">
        <title>Insights into the chromosomal genome structure of Flemingia macrophylla.</title>
        <authorList>
            <person name="Ding Y."/>
            <person name="Zhao Y."/>
            <person name="Bi W."/>
            <person name="Wu M."/>
            <person name="Zhao G."/>
            <person name="Gong Y."/>
            <person name="Li W."/>
            <person name="Zhang P."/>
        </authorList>
    </citation>
    <scope>NUCLEOTIDE SEQUENCE [LARGE SCALE GENOMIC DNA]</scope>
    <source>
        <strain evidence="4">DYQJB</strain>
        <tissue evidence="4">Leaf</tissue>
    </source>
</reference>
<dbReference type="InterPro" id="IPR011990">
    <property type="entry name" value="TPR-like_helical_dom_sf"/>
</dbReference>
<dbReference type="Gene3D" id="1.25.40.10">
    <property type="entry name" value="Tetratricopeptide repeat domain"/>
    <property type="match status" value="1"/>
</dbReference>
<comment type="similarity">
    <text evidence="1">Belongs to the PPR family. P subfamily.</text>
</comment>
<dbReference type="AlphaFoldDB" id="A0ABD1MET9"/>
<evidence type="ECO:0000256" key="2">
    <source>
        <dbReference type="ARBA" id="ARBA00022737"/>
    </source>
</evidence>
<feature type="repeat" description="PPR" evidence="3">
    <location>
        <begin position="55"/>
        <end position="89"/>
    </location>
</feature>
<dbReference type="InterPro" id="IPR002885">
    <property type="entry name" value="PPR_rpt"/>
</dbReference>
<dbReference type="EMBL" id="JBGMDY010000005">
    <property type="protein sequence ID" value="KAL2334315.1"/>
    <property type="molecule type" value="Genomic_DNA"/>
</dbReference>
<keyword evidence="5" id="KW-1185">Reference proteome</keyword>
<organism evidence="4 5">
    <name type="scientific">Flemingia macrophylla</name>
    <dbReference type="NCBI Taxonomy" id="520843"/>
    <lineage>
        <taxon>Eukaryota</taxon>
        <taxon>Viridiplantae</taxon>
        <taxon>Streptophyta</taxon>
        <taxon>Embryophyta</taxon>
        <taxon>Tracheophyta</taxon>
        <taxon>Spermatophyta</taxon>
        <taxon>Magnoliopsida</taxon>
        <taxon>eudicotyledons</taxon>
        <taxon>Gunneridae</taxon>
        <taxon>Pentapetalae</taxon>
        <taxon>rosids</taxon>
        <taxon>fabids</taxon>
        <taxon>Fabales</taxon>
        <taxon>Fabaceae</taxon>
        <taxon>Papilionoideae</taxon>
        <taxon>50 kb inversion clade</taxon>
        <taxon>NPAAA clade</taxon>
        <taxon>indigoferoid/millettioid clade</taxon>
        <taxon>Phaseoleae</taxon>
        <taxon>Flemingia</taxon>
    </lineage>
</organism>
<keyword evidence="2" id="KW-0677">Repeat</keyword>
<proteinExistence type="inferred from homology"/>
<dbReference type="Proteomes" id="UP001603857">
    <property type="component" value="Unassembled WGS sequence"/>
</dbReference>
<evidence type="ECO:0000313" key="4">
    <source>
        <dbReference type="EMBL" id="KAL2334315.1"/>
    </source>
</evidence>
<name>A0ABD1MET9_9FABA</name>
<sequence length="111" mass="12540">MPSAEHQQPVSGETKATLELLKRIEGHSIKHDEEAKMKKAKSVIAAMMKAGVKPNVVTFNMLMDGYFLINEVKQAKYVFHSMVQNGITPNVRSYSIMIDVLWSKRETRMGS</sequence>
<evidence type="ECO:0008006" key="6">
    <source>
        <dbReference type="Google" id="ProtNLM"/>
    </source>
</evidence>
<dbReference type="Pfam" id="PF13041">
    <property type="entry name" value="PPR_2"/>
    <property type="match status" value="1"/>
</dbReference>
<gene>
    <name evidence="4" type="ORF">Fmac_015528</name>
</gene>
<dbReference type="NCBIfam" id="TIGR00756">
    <property type="entry name" value="PPR"/>
    <property type="match status" value="1"/>
</dbReference>
<dbReference type="PANTHER" id="PTHR47941">
    <property type="entry name" value="PENTATRICOPEPTIDE REPEAT-CONTAINING PROTEIN 3, MITOCHONDRIAL"/>
    <property type="match status" value="1"/>
</dbReference>
<protein>
    <recommendedName>
        <fullName evidence="6">Pentatricopeptide repeat-containing protein</fullName>
    </recommendedName>
</protein>
<evidence type="ECO:0000256" key="1">
    <source>
        <dbReference type="ARBA" id="ARBA00007626"/>
    </source>
</evidence>
<evidence type="ECO:0000256" key="3">
    <source>
        <dbReference type="PROSITE-ProRule" id="PRU00708"/>
    </source>
</evidence>
<evidence type="ECO:0000313" key="5">
    <source>
        <dbReference type="Proteomes" id="UP001603857"/>
    </source>
</evidence>
<accession>A0ABD1MET9</accession>